<name>A0AC61L6L6_9EURY</name>
<proteinExistence type="predicted"/>
<comment type="caution">
    <text evidence="1">The sequence shown here is derived from an EMBL/GenBank/DDBJ whole genome shotgun (WGS) entry which is preliminary data.</text>
</comment>
<sequence length="164" mass="18152">MPVYVADSSVFILGMPLPSRVRNRIITTPEVVSELVDMKSKMAFEDALESGVEVELPLANLITEVRSHASRTGDIERLSDTDIGILAKALEYGGILCTDDYAIQNVAESLGIKTEPILQDGIKETFEWGRRCKGCGRRFEGDVRICPICGSETKGYKKSRKVLR</sequence>
<evidence type="ECO:0000313" key="2">
    <source>
        <dbReference type="Proteomes" id="UP000248329"/>
    </source>
</evidence>
<gene>
    <name evidence="1" type="ORF">C4B59_00100</name>
</gene>
<dbReference type="EMBL" id="PQXF01000001">
    <property type="protein sequence ID" value="PXF62058.1"/>
    <property type="molecule type" value="Genomic_DNA"/>
</dbReference>
<reference evidence="1" key="1">
    <citation type="submission" date="2018-01" db="EMBL/GenBank/DDBJ databases">
        <authorList>
            <person name="Krukenberg V."/>
        </authorList>
    </citation>
    <scope>NUCLEOTIDE SEQUENCE</scope>
    <source>
        <strain evidence="1">E20ANME2</strain>
    </source>
</reference>
<dbReference type="Proteomes" id="UP000248329">
    <property type="component" value="Unassembled WGS sequence"/>
</dbReference>
<evidence type="ECO:0000313" key="1">
    <source>
        <dbReference type="EMBL" id="PXF62058.1"/>
    </source>
</evidence>
<protein>
    <submittedName>
        <fullName evidence="1">Uncharacterized protein</fullName>
    </submittedName>
</protein>
<organism evidence="1 2">
    <name type="scientific">Candidatus Methanogaster sp</name>
    <dbReference type="NCBI Taxonomy" id="3386292"/>
    <lineage>
        <taxon>Archaea</taxon>
        <taxon>Methanobacteriati</taxon>
        <taxon>Methanobacteriota</taxon>
        <taxon>Stenosarchaea group</taxon>
        <taxon>Methanomicrobia</taxon>
        <taxon>Methanosarcinales</taxon>
        <taxon>ANME-2 cluster</taxon>
        <taxon>Candidatus Methanogasteraceae</taxon>
        <taxon>Candidatus Methanogaster</taxon>
    </lineage>
</organism>
<accession>A0AC61L6L6</accession>